<dbReference type="EMBL" id="GBRH01277946">
    <property type="protein sequence ID" value="JAD19949.1"/>
    <property type="molecule type" value="Transcribed_RNA"/>
</dbReference>
<evidence type="ECO:0000313" key="1">
    <source>
        <dbReference type="EMBL" id="JAD19949.1"/>
    </source>
</evidence>
<name>A0A0A8Y0T9_ARUDO</name>
<accession>A0A0A8Y0T9</accession>
<organism evidence="1">
    <name type="scientific">Arundo donax</name>
    <name type="common">Giant reed</name>
    <name type="synonym">Donax arundinaceus</name>
    <dbReference type="NCBI Taxonomy" id="35708"/>
    <lineage>
        <taxon>Eukaryota</taxon>
        <taxon>Viridiplantae</taxon>
        <taxon>Streptophyta</taxon>
        <taxon>Embryophyta</taxon>
        <taxon>Tracheophyta</taxon>
        <taxon>Spermatophyta</taxon>
        <taxon>Magnoliopsida</taxon>
        <taxon>Liliopsida</taxon>
        <taxon>Poales</taxon>
        <taxon>Poaceae</taxon>
        <taxon>PACMAD clade</taxon>
        <taxon>Arundinoideae</taxon>
        <taxon>Arundineae</taxon>
        <taxon>Arundo</taxon>
    </lineage>
</organism>
<reference evidence="1" key="1">
    <citation type="submission" date="2014-09" db="EMBL/GenBank/DDBJ databases">
        <authorList>
            <person name="Magalhaes I.L.F."/>
            <person name="Oliveira U."/>
            <person name="Santos F.R."/>
            <person name="Vidigal T.H.D.A."/>
            <person name="Brescovit A.D."/>
            <person name="Santos A.J."/>
        </authorList>
    </citation>
    <scope>NUCLEOTIDE SEQUENCE</scope>
    <source>
        <tissue evidence="1">Shoot tissue taken approximately 20 cm above the soil surface</tissue>
    </source>
</reference>
<dbReference type="AlphaFoldDB" id="A0A0A8Y0T9"/>
<sequence length="53" mass="6028">MHSCQNSNAAPEQTRILPCVKQPKKKATRTCYPTSFTNYIQVTLIQNIHSHKA</sequence>
<reference evidence="1" key="2">
    <citation type="journal article" date="2015" name="Data Brief">
        <title>Shoot transcriptome of the giant reed, Arundo donax.</title>
        <authorList>
            <person name="Barrero R.A."/>
            <person name="Guerrero F.D."/>
            <person name="Moolhuijzen P."/>
            <person name="Goolsby J.A."/>
            <person name="Tidwell J."/>
            <person name="Bellgard S.E."/>
            <person name="Bellgard M.I."/>
        </authorList>
    </citation>
    <scope>NUCLEOTIDE SEQUENCE</scope>
    <source>
        <tissue evidence="1">Shoot tissue taken approximately 20 cm above the soil surface</tissue>
    </source>
</reference>
<protein>
    <submittedName>
        <fullName evidence="1">Uncharacterized protein</fullName>
    </submittedName>
</protein>
<proteinExistence type="predicted"/>